<name>A0A8S5RBX8_9VIRU</name>
<evidence type="ECO:0000313" key="1">
    <source>
        <dbReference type="EMBL" id="DAE28855.1"/>
    </source>
</evidence>
<sequence length="150" mass="17828">MTTKDIEKIAYKHLWAKGRYLVFEVAAPKELVNKYHRERVDLLMYETTGIWRCYEIKNTVADFHSSAKLSFWGDYGYYILNAEIYNKVKDEIPDGIGVWLVYKPNGSKGWMECVKKPKKMKRLCSHEALIFSLMQALSREYKKYRKLIEK</sequence>
<dbReference type="EMBL" id="BK059091">
    <property type="protein sequence ID" value="DAE28855.1"/>
    <property type="molecule type" value="Genomic_DNA"/>
</dbReference>
<accession>A0A8S5RBX8</accession>
<reference evidence="1" key="1">
    <citation type="journal article" date="2021" name="Proc. Natl. Acad. Sci. U.S.A.">
        <title>A Catalog of Tens of Thousands of Viruses from Human Metagenomes Reveals Hidden Associations with Chronic Diseases.</title>
        <authorList>
            <person name="Tisza M.J."/>
            <person name="Buck C.B."/>
        </authorList>
    </citation>
    <scope>NUCLEOTIDE SEQUENCE</scope>
    <source>
        <strain evidence="1">CtmTa7</strain>
    </source>
</reference>
<organism evidence="1">
    <name type="scientific">virus sp. ctmTa7</name>
    <dbReference type="NCBI Taxonomy" id="2828255"/>
    <lineage>
        <taxon>Viruses</taxon>
    </lineage>
</organism>
<protein>
    <submittedName>
        <fullName evidence="1">DNA repair protein MmcB-like protein</fullName>
    </submittedName>
</protein>
<proteinExistence type="predicted"/>